<feature type="transmembrane region" description="Helical" evidence="7">
    <location>
        <begin position="360"/>
        <end position="380"/>
    </location>
</feature>
<evidence type="ECO:0000256" key="2">
    <source>
        <dbReference type="ARBA" id="ARBA00022449"/>
    </source>
</evidence>
<dbReference type="GO" id="GO:0016020">
    <property type="term" value="C:membrane"/>
    <property type="evidence" value="ECO:0007669"/>
    <property type="project" value="UniProtKB-SubCell"/>
</dbReference>
<keyword evidence="10" id="KW-1185">Reference proteome</keyword>
<dbReference type="InterPro" id="IPR006153">
    <property type="entry name" value="Cation/H_exchanger_TM"/>
</dbReference>
<dbReference type="AlphaFoldDB" id="A0A5C9A4M3"/>
<organism evidence="9 10">
    <name type="scientific">Parahaliea maris</name>
    <dbReference type="NCBI Taxonomy" id="2716870"/>
    <lineage>
        <taxon>Bacteria</taxon>
        <taxon>Pseudomonadati</taxon>
        <taxon>Pseudomonadota</taxon>
        <taxon>Gammaproteobacteria</taxon>
        <taxon>Cellvibrionales</taxon>
        <taxon>Halieaceae</taxon>
        <taxon>Parahaliea</taxon>
    </lineage>
</organism>
<keyword evidence="2" id="KW-0813">Transport</keyword>
<name>A0A5C9A4M3_9GAMM</name>
<feature type="transmembrane region" description="Helical" evidence="7">
    <location>
        <begin position="195"/>
        <end position="214"/>
    </location>
</feature>
<dbReference type="InterPro" id="IPR038770">
    <property type="entry name" value="Na+/solute_symporter_sf"/>
</dbReference>
<evidence type="ECO:0000313" key="9">
    <source>
        <dbReference type="EMBL" id="TXS94161.1"/>
    </source>
</evidence>
<dbReference type="Gene3D" id="1.20.1530.20">
    <property type="match status" value="1"/>
</dbReference>
<feature type="transmembrane region" description="Helical" evidence="7">
    <location>
        <begin position="99"/>
        <end position="126"/>
    </location>
</feature>
<reference evidence="9 10" key="1">
    <citation type="submission" date="2019-08" db="EMBL/GenBank/DDBJ databases">
        <title>Parahaliea maris sp. nov., isolated from the surface seawater.</title>
        <authorList>
            <person name="Liu Y."/>
        </authorList>
    </citation>
    <scope>NUCLEOTIDE SEQUENCE [LARGE SCALE GENOMIC DNA]</scope>
    <source>
        <strain evidence="9 10">HSLHS9</strain>
    </source>
</reference>
<keyword evidence="2" id="KW-0050">Antiport</keyword>
<feature type="transmembrane region" description="Helical" evidence="7">
    <location>
        <begin position="147"/>
        <end position="175"/>
    </location>
</feature>
<keyword evidence="5" id="KW-0406">Ion transport</keyword>
<evidence type="ECO:0000256" key="1">
    <source>
        <dbReference type="ARBA" id="ARBA00004141"/>
    </source>
</evidence>
<dbReference type="GO" id="GO:0015297">
    <property type="term" value="F:antiporter activity"/>
    <property type="evidence" value="ECO:0007669"/>
    <property type="project" value="UniProtKB-KW"/>
</dbReference>
<dbReference type="PANTHER" id="PTHR43021">
    <property type="entry name" value="NA(+)/H(+) ANTIPORTER-RELATED"/>
    <property type="match status" value="1"/>
</dbReference>
<keyword evidence="6 7" id="KW-0472">Membrane</keyword>
<evidence type="ECO:0000256" key="5">
    <source>
        <dbReference type="ARBA" id="ARBA00023065"/>
    </source>
</evidence>
<evidence type="ECO:0000256" key="3">
    <source>
        <dbReference type="ARBA" id="ARBA00022692"/>
    </source>
</evidence>
<feature type="transmembrane region" description="Helical" evidence="7">
    <location>
        <begin position="58"/>
        <end position="79"/>
    </location>
</feature>
<comment type="subcellular location">
    <subcellularLocation>
        <location evidence="1">Membrane</location>
        <topology evidence="1">Multi-pass membrane protein</topology>
    </subcellularLocation>
</comment>
<feature type="transmembrane region" description="Helical" evidence="7">
    <location>
        <begin position="276"/>
        <end position="306"/>
    </location>
</feature>
<evidence type="ECO:0000256" key="4">
    <source>
        <dbReference type="ARBA" id="ARBA00022989"/>
    </source>
</evidence>
<feature type="domain" description="Cation/H+ exchanger transmembrane" evidence="8">
    <location>
        <begin position="16"/>
        <end position="371"/>
    </location>
</feature>
<dbReference type="GO" id="GO:1902600">
    <property type="term" value="P:proton transmembrane transport"/>
    <property type="evidence" value="ECO:0007669"/>
    <property type="project" value="InterPro"/>
</dbReference>
<dbReference type="Pfam" id="PF00999">
    <property type="entry name" value="Na_H_Exchanger"/>
    <property type="match status" value="1"/>
</dbReference>
<sequence length="401" mass="42488">MTVLASELITLGLLLLLAVLAEAMGRHTRMPRISLLILVGFLLGPSVAGLVDPRSARSFEFISVLALSMVGFLVGGRMSMDLIRRLGHLIMWVALWETLVTYAVVAVGVLLLGGGIHLALLLGAIGTATDPAATFEAIREQQRGSRFADVLSGIVAVDDAIGLIVFSITVLVLHVVSAGAMDMGADFLLHALRELFGALLLGVLLGLPMAYLSGRLRRGEPTLMEALGMVLLCAGLAQWLKVSHLLACVAMGMTVVNFARHHHRPFHAVEDIEWPFLALFFIFCGAYLTLDAFAGVSTLLLAYLLLRLLGRVLGGWLAAVPAWTQGGFSRWGGLAMLPQAGVALAMAFVAAGLYPDLQETLLPVVISATVLFELAGPLAARAVLTRVAAEESEIRAGPGGT</sequence>
<protein>
    <submittedName>
        <fullName evidence="9">Cation:proton antiporter</fullName>
    </submittedName>
</protein>
<evidence type="ECO:0000313" key="10">
    <source>
        <dbReference type="Proteomes" id="UP000321039"/>
    </source>
</evidence>
<gene>
    <name evidence="9" type="ORF">FV139_11215</name>
</gene>
<dbReference type="EMBL" id="VRZA01000003">
    <property type="protein sequence ID" value="TXS94161.1"/>
    <property type="molecule type" value="Genomic_DNA"/>
</dbReference>
<evidence type="ECO:0000256" key="7">
    <source>
        <dbReference type="SAM" id="Phobius"/>
    </source>
</evidence>
<proteinExistence type="predicted"/>
<keyword evidence="3 7" id="KW-0812">Transmembrane</keyword>
<evidence type="ECO:0000259" key="8">
    <source>
        <dbReference type="Pfam" id="PF00999"/>
    </source>
</evidence>
<comment type="caution">
    <text evidence="9">The sequence shown here is derived from an EMBL/GenBank/DDBJ whole genome shotgun (WGS) entry which is preliminary data.</text>
</comment>
<accession>A0A5C9A4M3</accession>
<dbReference type="PANTHER" id="PTHR43021:SF2">
    <property type="entry name" value="CATION_H+ EXCHANGER DOMAIN-CONTAINING PROTEIN"/>
    <property type="match status" value="1"/>
</dbReference>
<feature type="transmembrane region" description="Helical" evidence="7">
    <location>
        <begin position="33"/>
        <end position="51"/>
    </location>
</feature>
<feature type="transmembrane region" description="Helical" evidence="7">
    <location>
        <begin position="334"/>
        <end position="354"/>
    </location>
</feature>
<dbReference type="RefSeq" id="WP_148068503.1">
    <property type="nucleotide sequence ID" value="NZ_VRZA01000003.1"/>
</dbReference>
<feature type="transmembrane region" description="Helical" evidence="7">
    <location>
        <begin position="226"/>
        <end position="256"/>
    </location>
</feature>
<dbReference type="Proteomes" id="UP000321039">
    <property type="component" value="Unassembled WGS sequence"/>
</dbReference>
<evidence type="ECO:0000256" key="6">
    <source>
        <dbReference type="ARBA" id="ARBA00023136"/>
    </source>
</evidence>
<keyword evidence="4 7" id="KW-1133">Transmembrane helix</keyword>